<dbReference type="PANTHER" id="PTHR10855">
    <property type="entry name" value="26S PROTEASOME NON-ATPASE REGULATORY SUBUNIT 12/COP9 SIGNALOSOME COMPLEX SUBUNIT 4"/>
    <property type="match status" value="1"/>
</dbReference>
<accession>A0A250WRX9</accession>
<evidence type="ECO:0000256" key="1">
    <source>
        <dbReference type="ARBA" id="ARBA00004123"/>
    </source>
</evidence>
<evidence type="ECO:0000256" key="6">
    <source>
        <dbReference type="ARBA" id="ARBA00022790"/>
    </source>
</evidence>
<evidence type="ECO:0000313" key="9">
    <source>
        <dbReference type="EMBL" id="GAX73595.1"/>
    </source>
</evidence>
<dbReference type="Pfam" id="PF01399">
    <property type="entry name" value="PCI"/>
    <property type="match status" value="1"/>
</dbReference>
<evidence type="ECO:0000259" key="8">
    <source>
        <dbReference type="PROSITE" id="PS50250"/>
    </source>
</evidence>
<dbReference type="AlphaFoldDB" id="A0A250WRX9"/>
<dbReference type="SMART" id="SM00088">
    <property type="entry name" value="PINT"/>
    <property type="match status" value="1"/>
</dbReference>
<reference evidence="9 10" key="1">
    <citation type="submission" date="2017-08" db="EMBL/GenBank/DDBJ databases">
        <title>Acidophilic green algal genome provides insights into adaptation to an acidic environment.</title>
        <authorList>
            <person name="Hirooka S."/>
            <person name="Hirose Y."/>
            <person name="Kanesaki Y."/>
            <person name="Higuchi S."/>
            <person name="Fujiwara T."/>
            <person name="Onuma R."/>
            <person name="Era A."/>
            <person name="Ohbayashi R."/>
            <person name="Uzuka A."/>
            <person name="Nozaki H."/>
            <person name="Yoshikawa H."/>
            <person name="Miyagishima S.Y."/>
        </authorList>
    </citation>
    <scope>NUCLEOTIDE SEQUENCE [LARGE SCALE GENOMIC DNA]</scope>
    <source>
        <strain evidence="9 10">NIES-2499</strain>
    </source>
</reference>
<dbReference type="OrthoDB" id="295656at2759"/>
<evidence type="ECO:0000256" key="3">
    <source>
        <dbReference type="ARBA" id="ARBA00010417"/>
    </source>
</evidence>
<comment type="caution">
    <text evidence="9">The sequence shown here is derived from an EMBL/GenBank/DDBJ whole genome shotgun (WGS) entry which is preliminary data.</text>
</comment>
<evidence type="ECO:0000256" key="2">
    <source>
        <dbReference type="ARBA" id="ARBA00004496"/>
    </source>
</evidence>
<keyword evidence="5" id="KW-0963">Cytoplasm</keyword>
<dbReference type="Proteomes" id="UP000232323">
    <property type="component" value="Unassembled WGS sequence"/>
</dbReference>
<organism evidence="9 10">
    <name type="scientific">Chlamydomonas eustigma</name>
    <dbReference type="NCBI Taxonomy" id="1157962"/>
    <lineage>
        <taxon>Eukaryota</taxon>
        <taxon>Viridiplantae</taxon>
        <taxon>Chlorophyta</taxon>
        <taxon>core chlorophytes</taxon>
        <taxon>Chlorophyceae</taxon>
        <taxon>CS clade</taxon>
        <taxon>Chlamydomonadales</taxon>
        <taxon>Chlamydomonadaceae</taxon>
        <taxon>Chlamydomonas</taxon>
    </lineage>
</organism>
<name>A0A250WRX9_9CHLO</name>
<dbReference type="Gene3D" id="1.10.10.10">
    <property type="entry name" value="Winged helix-like DNA-binding domain superfamily/Winged helix DNA-binding domain"/>
    <property type="match status" value="1"/>
</dbReference>
<dbReference type="InterPro" id="IPR036390">
    <property type="entry name" value="WH_DNA-bd_sf"/>
</dbReference>
<dbReference type="PANTHER" id="PTHR10855:SF2">
    <property type="entry name" value="COP9 SIGNALOSOME COMPLEX SUBUNIT 4"/>
    <property type="match status" value="1"/>
</dbReference>
<keyword evidence="7" id="KW-0539">Nucleus</keyword>
<evidence type="ECO:0000256" key="4">
    <source>
        <dbReference type="ARBA" id="ARBA00014881"/>
    </source>
</evidence>
<dbReference type="InterPro" id="IPR040134">
    <property type="entry name" value="PSMD12/CSN4"/>
</dbReference>
<keyword evidence="6" id="KW-0736">Signalosome</keyword>
<dbReference type="GO" id="GO:0005829">
    <property type="term" value="C:cytosol"/>
    <property type="evidence" value="ECO:0007669"/>
    <property type="project" value="TreeGrafter"/>
</dbReference>
<keyword evidence="10" id="KW-1185">Reference proteome</keyword>
<dbReference type="SUPFAM" id="SSF46785">
    <property type="entry name" value="Winged helix' DNA-binding domain"/>
    <property type="match status" value="1"/>
</dbReference>
<gene>
    <name evidence="9" type="ORF">CEUSTIGMA_g1046.t1</name>
</gene>
<dbReference type="STRING" id="1157962.A0A250WRX9"/>
<evidence type="ECO:0000313" key="10">
    <source>
        <dbReference type="Proteomes" id="UP000232323"/>
    </source>
</evidence>
<evidence type="ECO:0000256" key="5">
    <source>
        <dbReference type="ARBA" id="ARBA00022490"/>
    </source>
</evidence>
<comment type="similarity">
    <text evidence="3">Belongs to the CSN4 family.</text>
</comment>
<protein>
    <recommendedName>
        <fullName evidence="4">COP9 signalosome complex subunit 4</fullName>
    </recommendedName>
</protein>
<dbReference type="EMBL" id="BEGY01000004">
    <property type="protein sequence ID" value="GAX73595.1"/>
    <property type="molecule type" value="Genomic_DNA"/>
</dbReference>
<evidence type="ECO:0000256" key="7">
    <source>
        <dbReference type="ARBA" id="ARBA00023242"/>
    </source>
</evidence>
<feature type="domain" description="PCI" evidence="8">
    <location>
        <begin position="195"/>
        <end position="368"/>
    </location>
</feature>
<sequence>MSDILKSLASIASLSDQKSKIEQYRTLLQSILVISEPEVLNAFIDHMLTDEVPLVVSRQLMMHFAQDLSRLSAEVFKPVATHALDRLQPRVVSFEEPVTLIREGLADQLEKEEQWSKAAGILAGIDLDSGVRNVDTSYKLSKSIKIAMLYLEDEDPVNAEMYIKKAASLIGTCKAADLELQYKVCYARILDSKRRFLEAALRYYELSLLSSQKAEGLTVDPEELIQSLGLAVTCTVLAPAGAQRSRMLSTLYKDERSPQLPVYPLLEKVYLERILSRQEVEAFAKTLKSHQMALLPDGTTVLERAVMQHNILSASKLYNNISLQELGALLGVASERAESISCDMISDGRLQASVDQVENMIHFHQGEVLLQWDAQIQSLCHKVNEIVDEAANAGIKLSA</sequence>
<dbReference type="PROSITE" id="PS50250">
    <property type="entry name" value="PCI"/>
    <property type="match status" value="1"/>
</dbReference>
<dbReference type="InterPro" id="IPR000717">
    <property type="entry name" value="PCI_dom"/>
</dbReference>
<dbReference type="GO" id="GO:0008180">
    <property type="term" value="C:COP9 signalosome"/>
    <property type="evidence" value="ECO:0007669"/>
    <property type="project" value="UniProtKB-KW"/>
</dbReference>
<dbReference type="InterPro" id="IPR036388">
    <property type="entry name" value="WH-like_DNA-bd_sf"/>
</dbReference>
<comment type="subcellular location">
    <subcellularLocation>
        <location evidence="2">Cytoplasm</location>
    </subcellularLocation>
    <subcellularLocation>
        <location evidence="1">Nucleus</location>
    </subcellularLocation>
</comment>
<dbReference type="Pfam" id="PF22241">
    <property type="entry name" value="PSMD12-CSN4_N"/>
    <property type="match status" value="1"/>
</dbReference>
<proteinExistence type="inferred from homology"/>
<dbReference type="InterPro" id="IPR054559">
    <property type="entry name" value="PSMD12-CSN4-like_N"/>
</dbReference>
<dbReference type="Pfam" id="PF18420">
    <property type="entry name" value="CSN4_RPN5_eIF3a"/>
    <property type="match status" value="1"/>
</dbReference>
<dbReference type="InterPro" id="IPR041406">
    <property type="entry name" value="CSN4_HTH"/>
</dbReference>